<evidence type="ECO:0000313" key="2">
    <source>
        <dbReference type="EMBL" id="CCF82398.1"/>
    </source>
</evidence>
<sequence>MFVDVSFFEVEEGMNHSFEREFGPIVTRAREADGCVSSELVKLNEDNRYAWLERWTNREAHNDFNVVLFSQILPGLPDIFRYTVRIEDRDAEGQVVI</sequence>
<keyword evidence="2" id="KW-0503">Monooxygenase</keyword>
<evidence type="ECO:0000313" key="3">
    <source>
        <dbReference type="Proteomes" id="UP000004221"/>
    </source>
</evidence>
<dbReference type="SUPFAM" id="SSF54909">
    <property type="entry name" value="Dimeric alpha+beta barrel"/>
    <property type="match status" value="1"/>
</dbReference>
<keyword evidence="2" id="KW-0560">Oxidoreductase</keyword>
<gene>
    <name evidence="2" type="ORF">NITHO_1040021</name>
</gene>
<dbReference type="InterPro" id="IPR011008">
    <property type="entry name" value="Dimeric_a/b-barrel"/>
</dbReference>
<dbReference type="RefSeq" id="WP_008474529.1">
    <property type="nucleotide sequence ID" value="NZ_CAGS01000007.1"/>
</dbReference>
<keyword evidence="3" id="KW-1185">Reference proteome</keyword>
<dbReference type="EMBL" id="CAGS01000007">
    <property type="protein sequence ID" value="CCF82398.1"/>
    <property type="molecule type" value="Genomic_DNA"/>
</dbReference>
<dbReference type="Gene3D" id="3.30.70.100">
    <property type="match status" value="1"/>
</dbReference>
<dbReference type="Pfam" id="PF03992">
    <property type="entry name" value="ABM"/>
    <property type="match status" value="1"/>
</dbReference>
<proteinExistence type="predicted"/>
<dbReference type="Proteomes" id="UP000004221">
    <property type="component" value="Unassembled WGS sequence"/>
</dbReference>
<organism evidence="2 3">
    <name type="scientific">Nitrolancea hollandica Lb</name>
    <dbReference type="NCBI Taxonomy" id="1129897"/>
    <lineage>
        <taxon>Bacteria</taxon>
        <taxon>Pseudomonadati</taxon>
        <taxon>Thermomicrobiota</taxon>
        <taxon>Thermomicrobia</taxon>
        <taxon>Sphaerobacterales</taxon>
        <taxon>Sphaerobacterineae</taxon>
        <taxon>Sphaerobacteraceae</taxon>
        <taxon>Nitrolancea</taxon>
    </lineage>
</organism>
<dbReference type="AlphaFoldDB" id="I4ECI6"/>
<comment type="caution">
    <text evidence="2">The sequence shown here is derived from an EMBL/GenBank/DDBJ whole genome shotgun (WGS) entry which is preliminary data.</text>
</comment>
<reference evidence="2 3" key="1">
    <citation type="journal article" date="2012" name="ISME J.">
        <title>Nitrification expanded: discovery, physiology and genomics of a nitrite-oxidizing bacterium from the phylum Chloroflexi.</title>
        <authorList>
            <person name="Sorokin D.Y."/>
            <person name="Lucker S."/>
            <person name="Vejmelkova D."/>
            <person name="Kostrikina N.A."/>
            <person name="Kleerebezem R."/>
            <person name="Rijpstra W.I."/>
            <person name="Damste J.S."/>
            <person name="Le Paslier D."/>
            <person name="Muyzer G."/>
            <person name="Wagner M."/>
            <person name="van Loosdrecht M.C."/>
            <person name="Daims H."/>
        </authorList>
    </citation>
    <scope>NUCLEOTIDE SEQUENCE [LARGE SCALE GENOMIC DNA]</scope>
    <source>
        <strain evidence="3">none</strain>
    </source>
</reference>
<accession>I4ECI6</accession>
<dbReference type="GO" id="GO:0004497">
    <property type="term" value="F:monooxygenase activity"/>
    <property type="evidence" value="ECO:0007669"/>
    <property type="project" value="UniProtKB-KW"/>
</dbReference>
<name>I4ECI6_9BACT</name>
<dbReference type="OrthoDB" id="9798157at2"/>
<dbReference type="InterPro" id="IPR007138">
    <property type="entry name" value="ABM_dom"/>
</dbReference>
<evidence type="ECO:0000259" key="1">
    <source>
        <dbReference type="Pfam" id="PF03992"/>
    </source>
</evidence>
<protein>
    <submittedName>
        <fullName evidence="2">Antibiotic biosynthesis monooxygenase</fullName>
    </submittedName>
</protein>
<feature type="domain" description="ABM" evidence="1">
    <location>
        <begin position="1"/>
        <end position="64"/>
    </location>
</feature>